<dbReference type="PANTHER" id="PTHR31672:SF2">
    <property type="entry name" value="F-BOX DOMAIN-CONTAINING PROTEIN"/>
    <property type="match status" value="1"/>
</dbReference>
<dbReference type="InterPro" id="IPR050796">
    <property type="entry name" value="SCF_F-box_component"/>
</dbReference>
<evidence type="ECO:0000313" key="4">
    <source>
        <dbReference type="Proteomes" id="UP000825729"/>
    </source>
</evidence>
<dbReference type="InterPro" id="IPR013187">
    <property type="entry name" value="F-box-assoc_dom_typ3"/>
</dbReference>
<dbReference type="InterPro" id="IPR017451">
    <property type="entry name" value="F-box-assoc_interact_dom"/>
</dbReference>
<dbReference type="EMBL" id="JAINDJ010000007">
    <property type="protein sequence ID" value="KAG9442546.1"/>
    <property type="molecule type" value="Genomic_DNA"/>
</dbReference>
<evidence type="ECO:0000259" key="2">
    <source>
        <dbReference type="Pfam" id="PF08268"/>
    </source>
</evidence>
<dbReference type="PANTHER" id="PTHR31672">
    <property type="entry name" value="BNACNNG10540D PROTEIN"/>
    <property type="match status" value="1"/>
</dbReference>
<comment type="caution">
    <text evidence="3">The sequence shown here is derived from an EMBL/GenBank/DDBJ whole genome shotgun (WGS) entry which is preliminary data.</text>
</comment>
<proteinExistence type="predicted"/>
<dbReference type="SUPFAM" id="SSF81383">
    <property type="entry name" value="F-box domain"/>
    <property type="match status" value="1"/>
</dbReference>
<dbReference type="InterPro" id="IPR036047">
    <property type="entry name" value="F-box-like_dom_sf"/>
</dbReference>
<feature type="domain" description="F-box associated beta-propeller type 3" evidence="2">
    <location>
        <begin position="93"/>
        <end position="288"/>
    </location>
</feature>
<accession>A0AAV7E458</accession>
<sequence length="367" mass="40344">MESLDADVLRHIFAFLPAKTLGVLKCTKKSWSAIISDPYFVAMQAKRSSSAVLGLFHASTNPVGGRTMYVTLESGSEGPKFRNLRGVSIAASCLGLLLCFKPKSPNSYYYVCNPATNETRVLPRLNRFTAGLGLAAAPDAYTVVSINPRHVGPGSVVYRFFTFSQSSTTNKWRLARAALQCPAGEICRSAGPVYLRGVIHWLRASSTGDVLTFEVEREHARVTELPRAMRASLRSEYSNVWFGAVEGSLCLALVEEGLAVVLWETCDSERRQWRRKRRIVAAVATTRVGNGVCAGVIPAFFDGERAVVATQSDRSSGLKHQVIRTLRPMDILGSHDSEKSYPKTEKKAKPGTLYKKDTTVEIDTYVV</sequence>
<keyword evidence="4" id="KW-1185">Reference proteome</keyword>
<reference evidence="3 4" key="1">
    <citation type="submission" date="2021-07" db="EMBL/GenBank/DDBJ databases">
        <title>The Aristolochia fimbriata genome: insights into angiosperm evolution, floral development and chemical biosynthesis.</title>
        <authorList>
            <person name="Jiao Y."/>
        </authorList>
    </citation>
    <scope>NUCLEOTIDE SEQUENCE [LARGE SCALE GENOMIC DNA]</scope>
    <source>
        <strain evidence="3">IBCAS-2021</strain>
        <tissue evidence="3">Leaf</tissue>
    </source>
</reference>
<dbReference type="Proteomes" id="UP000825729">
    <property type="component" value="Unassembled WGS sequence"/>
</dbReference>
<evidence type="ECO:0000313" key="3">
    <source>
        <dbReference type="EMBL" id="KAG9442546.1"/>
    </source>
</evidence>
<protein>
    <recommendedName>
        <fullName evidence="2">F-box associated beta-propeller type 3 domain-containing protein</fullName>
    </recommendedName>
</protein>
<dbReference type="NCBIfam" id="TIGR01640">
    <property type="entry name" value="F_box_assoc_1"/>
    <property type="match status" value="1"/>
</dbReference>
<gene>
    <name evidence="3" type="ORF">H6P81_018400</name>
</gene>
<name>A0AAV7E458_ARIFI</name>
<dbReference type="AlphaFoldDB" id="A0AAV7E458"/>
<feature type="region of interest" description="Disordered" evidence="1">
    <location>
        <begin position="333"/>
        <end position="352"/>
    </location>
</feature>
<evidence type="ECO:0000256" key="1">
    <source>
        <dbReference type="SAM" id="MobiDB-lite"/>
    </source>
</evidence>
<organism evidence="3 4">
    <name type="scientific">Aristolochia fimbriata</name>
    <name type="common">White veined hardy Dutchman's pipe vine</name>
    <dbReference type="NCBI Taxonomy" id="158543"/>
    <lineage>
        <taxon>Eukaryota</taxon>
        <taxon>Viridiplantae</taxon>
        <taxon>Streptophyta</taxon>
        <taxon>Embryophyta</taxon>
        <taxon>Tracheophyta</taxon>
        <taxon>Spermatophyta</taxon>
        <taxon>Magnoliopsida</taxon>
        <taxon>Magnoliidae</taxon>
        <taxon>Piperales</taxon>
        <taxon>Aristolochiaceae</taxon>
        <taxon>Aristolochia</taxon>
    </lineage>
</organism>
<dbReference type="Pfam" id="PF08268">
    <property type="entry name" value="FBA_3"/>
    <property type="match status" value="1"/>
</dbReference>